<dbReference type="EMBL" id="ASPP01043147">
    <property type="protein sequence ID" value="ETN99711.1"/>
    <property type="molecule type" value="Genomic_DNA"/>
</dbReference>
<reference evidence="2 3" key="1">
    <citation type="journal article" date="2013" name="Curr. Biol.">
        <title>The Genome of the Foraminiferan Reticulomyxa filosa.</title>
        <authorList>
            <person name="Glockner G."/>
            <person name="Hulsmann N."/>
            <person name="Schleicher M."/>
            <person name="Noegel A.A."/>
            <person name="Eichinger L."/>
            <person name="Gallinger C."/>
            <person name="Pawlowski J."/>
            <person name="Sierra R."/>
            <person name="Euteneuer U."/>
            <person name="Pillet L."/>
            <person name="Moustafa A."/>
            <person name="Platzer M."/>
            <person name="Groth M."/>
            <person name="Szafranski K."/>
            <person name="Schliwa M."/>
        </authorList>
    </citation>
    <scope>NUCLEOTIDE SEQUENCE [LARGE SCALE GENOMIC DNA]</scope>
</reference>
<evidence type="ECO:0000313" key="3">
    <source>
        <dbReference type="Proteomes" id="UP000023152"/>
    </source>
</evidence>
<feature type="region of interest" description="Disordered" evidence="1">
    <location>
        <begin position="39"/>
        <end position="59"/>
    </location>
</feature>
<dbReference type="Proteomes" id="UP000023152">
    <property type="component" value="Unassembled WGS sequence"/>
</dbReference>
<evidence type="ECO:0000256" key="1">
    <source>
        <dbReference type="SAM" id="MobiDB-lite"/>
    </source>
</evidence>
<protein>
    <submittedName>
        <fullName evidence="2">Uncharacterized protein</fullName>
    </submittedName>
</protein>
<sequence length="122" mass="13716">MQSVIAHSDSHERVLREGQVVVKEGEECGAAMGDYIFEENDEEQISQDQENSDVKASELSTHHKGFVDLSKAAQLLVLSKNQDDDSDKDGNALIRKLSKKEQQHWQPISPVKMQDEPLVKKS</sequence>
<keyword evidence="3" id="KW-1185">Reference proteome</keyword>
<feature type="region of interest" description="Disordered" evidence="1">
    <location>
        <begin position="80"/>
        <end position="122"/>
    </location>
</feature>
<evidence type="ECO:0000313" key="2">
    <source>
        <dbReference type="EMBL" id="ETN99711.1"/>
    </source>
</evidence>
<accession>X6LF02</accession>
<proteinExistence type="predicted"/>
<name>X6LF02_RETFI</name>
<dbReference type="AlphaFoldDB" id="X6LF02"/>
<organism evidence="2 3">
    <name type="scientific">Reticulomyxa filosa</name>
    <dbReference type="NCBI Taxonomy" id="46433"/>
    <lineage>
        <taxon>Eukaryota</taxon>
        <taxon>Sar</taxon>
        <taxon>Rhizaria</taxon>
        <taxon>Retaria</taxon>
        <taxon>Foraminifera</taxon>
        <taxon>Monothalamids</taxon>
        <taxon>Reticulomyxidae</taxon>
        <taxon>Reticulomyxa</taxon>
    </lineage>
</organism>
<feature type="compositionally biased region" description="Basic and acidic residues" evidence="1">
    <location>
        <begin position="113"/>
        <end position="122"/>
    </location>
</feature>
<comment type="caution">
    <text evidence="2">The sequence shown here is derived from an EMBL/GenBank/DDBJ whole genome shotgun (WGS) entry which is preliminary data.</text>
</comment>
<gene>
    <name evidence="2" type="ORF">RFI_37756</name>
</gene>